<dbReference type="PANTHER" id="PTHR43214">
    <property type="entry name" value="TWO-COMPONENT RESPONSE REGULATOR"/>
    <property type="match status" value="1"/>
</dbReference>
<keyword evidence="2" id="KW-0805">Transcription regulation</keyword>
<dbReference type="SUPFAM" id="SSF52172">
    <property type="entry name" value="CheY-like"/>
    <property type="match status" value="1"/>
</dbReference>
<keyword evidence="5" id="KW-0804">Transcription</keyword>
<feature type="domain" description="Response regulatory" evidence="7">
    <location>
        <begin position="16"/>
        <end position="133"/>
    </location>
</feature>
<name>A0AAE7CBX6_9MICO</name>
<dbReference type="Proteomes" id="UP000503164">
    <property type="component" value="Chromosome"/>
</dbReference>
<evidence type="ECO:0000256" key="2">
    <source>
        <dbReference type="ARBA" id="ARBA00023015"/>
    </source>
</evidence>
<evidence type="ECO:0000256" key="1">
    <source>
        <dbReference type="ARBA" id="ARBA00010641"/>
    </source>
</evidence>
<dbReference type="SMART" id="SM00421">
    <property type="entry name" value="HTH_LUXR"/>
    <property type="match status" value="1"/>
</dbReference>
<dbReference type="EMBL" id="CP048049">
    <property type="protein sequence ID" value="QIS44726.1"/>
    <property type="molecule type" value="Genomic_DNA"/>
</dbReference>
<evidence type="ECO:0000256" key="4">
    <source>
        <dbReference type="ARBA" id="ARBA00023125"/>
    </source>
</evidence>
<dbReference type="GO" id="GO:0003677">
    <property type="term" value="F:DNA binding"/>
    <property type="evidence" value="ECO:0007669"/>
    <property type="project" value="UniProtKB-KW"/>
</dbReference>
<sequence>MSRRPLHATGQGQRVRVALVDDHVLLLDGLSARLSRPRTGVEVVATSPTWSGLVRDDRFPDAFDVVVLDLALRDDVPVAQKIRTLAGAGLTSVLLSTHADASTIHGAMRAGAAAVVPKAESSEELIATIHAAADGTPRQTALVQQAMQGFHAEEDPRLGQQEQRALVLYAGGRSIRDVAEAMSTTEETVKSYIKRARRKYLHAGTDLGTKLLLRRHAIRHGWIAPE</sequence>
<evidence type="ECO:0000256" key="5">
    <source>
        <dbReference type="ARBA" id="ARBA00023163"/>
    </source>
</evidence>
<dbReference type="InterPro" id="IPR001789">
    <property type="entry name" value="Sig_transdc_resp-reg_receiver"/>
</dbReference>
<evidence type="ECO:0000313" key="9">
    <source>
        <dbReference type="Proteomes" id="UP000503164"/>
    </source>
</evidence>
<dbReference type="InterPro" id="IPR036388">
    <property type="entry name" value="WH-like_DNA-bd_sf"/>
</dbReference>
<dbReference type="InterPro" id="IPR016032">
    <property type="entry name" value="Sig_transdc_resp-reg_C-effctor"/>
</dbReference>
<dbReference type="Gene3D" id="3.40.50.2300">
    <property type="match status" value="1"/>
</dbReference>
<dbReference type="SUPFAM" id="SSF46894">
    <property type="entry name" value="C-terminal effector domain of the bipartite response regulators"/>
    <property type="match status" value="1"/>
</dbReference>
<reference evidence="8 9" key="1">
    <citation type="journal article" date="2020" name="Mol. Plant Pathol.">
        <title>Plasmid composition and the chpG gene determine the virulence level of Clavibacter capsici natural isolates in pepper.</title>
        <authorList>
            <person name="Hwang I.S."/>
            <person name="Lee H.M."/>
            <person name="Oh E.J."/>
            <person name="Lee S."/>
            <person name="Heu S."/>
            <person name="Oh C.S."/>
        </authorList>
    </citation>
    <scope>NUCLEOTIDE SEQUENCE [LARGE SCALE GENOMIC DNA]</scope>
    <source>
        <strain evidence="8 9">1101</strain>
    </source>
</reference>
<dbReference type="Pfam" id="PF08281">
    <property type="entry name" value="Sigma70_r4_2"/>
    <property type="match status" value="1"/>
</dbReference>
<dbReference type="GO" id="GO:0016987">
    <property type="term" value="F:sigma factor activity"/>
    <property type="evidence" value="ECO:0007669"/>
    <property type="project" value="UniProtKB-KW"/>
</dbReference>
<proteinExistence type="inferred from homology"/>
<dbReference type="InterPro" id="IPR011006">
    <property type="entry name" value="CheY-like_superfamily"/>
</dbReference>
<keyword evidence="4" id="KW-0238">DNA-binding</keyword>
<gene>
    <name evidence="8" type="ORF">GW570_06310</name>
</gene>
<dbReference type="Pfam" id="PF00072">
    <property type="entry name" value="Response_reg"/>
    <property type="match status" value="1"/>
</dbReference>
<organism evidence="8 9">
    <name type="scientific">Clavibacter capsici</name>
    <dbReference type="NCBI Taxonomy" id="1874630"/>
    <lineage>
        <taxon>Bacteria</taxon>
        <taxon>Bacillati</taxon>
        <taxon>Actinomycetota</taxon>
        <taxon>Actinomycetes</taxon>
        <taxon>Micrococcales</taxon>
        <taxon>Microbacteriaceae</taxon>
        <taxon>Clavibacter</taxon>
    </lineage>
</organism>
<dbReference type="PROSITE" id="PS50110">
    <property type="entry name" value="RESPONSE_REGULATORY"/>
    <property type="match status" value="1"/>
</dbReference>
<keyword evidence="9" id="KW-1185">Reference proteome</keyword>
<dbReference type="InterPro" id="IPR013249">
    <property type="entry name" value="RNA_pol_sigma70_r4_t2"/>
</dbReference>
<evidence type="ECO:0000256" key="3">
    <source>
        <dbReference type="ARBA" id="ARBA00023082"/>
    </source>
</evidence>
<evidence type="ECO:0000259" key="7">
    <source>
        <dbReference type="PROSITE" id="PS50110"/>
    </source>
</evidence>
<dbReference type="SMART" id="SM00448">
    <property type="entry name" value="REC"/>
    <property type="match status" value="1"/>
</dbReference>
<accession>A0AAE7CBX6</accession>
<dbReference type="InterPro" id="IPR039420">
    <property type="entry name" value="WalR-like"/>
</dbReference>
<dbReference type="InterPro" id="IPR000792">
    <property type="entry name" value="Tscrpt_reg_LuxR_C"/>
</dbReference>
<dbReference type="Gene3D" id="1.10.10.10">
    <property type="entry name" value="Winged helix-like DNA-binding domain superfamily/Winged helix DNA-binding domain"/>
    <property type="match status" value="1"/>
</dbReference>
<comment type="similarity">
    <text evidence="1">Belongs to the sigma-70 factor family. ECF subfamily.</text>
</comment>
<feature type="modified residue" description="4-aspartylphosphate" evidence="6">
    <location>
        <position position="69"/>
    </location>
</feature>
<dbReference type="PANTHER" id="PTHR43214:SF44">
    <property type="entry name" value="TWO-COMPONENT RESPONSE REGULATOR"/>
    <property type="match status" value="1"/>
</dbReference>
<dbReference type="GO" id="GO:0000160">
    <property type="term" value="P:phosphorelay signal transduction system"/>
    <property type="evidence" value="ECO:0007669"/>
    <property type="project" value="InterPro"/>
</dbReference>
<keyword evidence="3" id="KW-0731">Sigma factor</keyword>
<dbReference type="AlphaFoldDB" id="A0AAE7CBX6"/>
<evidence type="ECO:0000256" key="6">
    <source>
        <dbReference type="PROSITE-ProRule" id="PRU00169"/>
    </source>
</evidence>
<dbReference type="GO" id="GO:0006352">
    <property type="term" value="P:DNA-templated transcription initiation"/>
    <property type="evidence" value="ECO:0007669"/>
    <property type="project" value="InterPro"/>
</dbReference>
<dbReference type="RefSeq" id="WP_167436397.1">
    <property type="nucleotide sequence ID" value="NZ_CP048045.1"/>
</dbReference>
<protein>
    <submittedName>
        <fullName evidence="8">Response regulator transcription factor</fullName>
    </submittedName>
</protein>
<evidence type="ECO:0000313" key="8">
    <source>
        <dbReference type="EMBL" id="QIS44726.1"/>
    </source>
</evidence>
<keyword evidence="6" id="KW-0597">Phosphoprotein</keyword>